<dbReference type="GO" id="GO:0016832">
    <property type="term" value="F:aldehyde-lyase activity"/>
    <property type="evidence" value="ECO:0007669"/>
    <property type="project" value="InterPro"/>
</dbReference>
<dbReference type="InterPro" id="IPR013785">
    <property type="entry name" value="Aldolase_TIM"/>
</dbReference>
<keyword evidence="2" id="KW-0479">Metal-binding</keyword>
<evidence type="ECO:0008006" key="5">
    <source>
        <dbReference type="Google" id="ProtNLM"/>
    </source>
</evidence>
<dbReference type="NCBIfam" id="NF006042">
    <property type="entry name" value="PRK08185.1"/>
    <property type="match status" value="1"/>
</dbReference>
<dbReference type="SUPFAM" id="SSF51569">
    <property type="entry name" value="Aldolase"/>
    <property type="match status" value="1"/>
</dbReference>
<reference evidence="3 4" key="1">
    <citation type="submission" date="2019-07" db="EMBL/GenBank/DDBJ databases">
        <title>Whole genome shotgun sequence of Oceanobacillus sojae NBRC 105379.</title>
        <authorList>
            <person name="Hosoyama A."/>
            <person name="Uohara A."/>
            <person name="Ohji S."/>
            <person name="Ichikawa N."/>
        </authorList>
    </citation>
    <scope>NUCLEOTIDE SEQUENCE [LARGE SCALE GENOMIC DNA]</scope>
    <source>
        <strain evidence="3 4">NBRC 105379</strain>
    </source>
</reference>
<name>A0A511ZGY4_9BACI</name>
<dbReference type="GO" id="GO:0008270">
    <property type="term" value="F:zinc ion binding"/>
    <property type="evidence" value="ECO:0007669"/>
    <property type="project" value="InterPro"/>
</dbReference>
<dbReference type="InterPro" id="IPR050246">
    <property type="entry name" value="Class_II_FBP_aldolase"/>
</dbReference>
<dbReference type="PIRSF" id="PIRSF001359">
    <property type="entry name" value="F_bP_aldolase_II"/>
    <property type="match status" value="1"/>
</dbReference>
<feature type="binding site" evidence="2">
    <location>
        <position position="178"/>
    </location>
    <ligand>
        <name>Zn(2+)</name>
        <dbReference type="ChEBI" id="CHEBI:29105"/>
        <label>1</label>
        <note>catalytic</note>
    </ligand>
</feature>
<comment type="caution">
    <text evidence="3">The sequence shown here is derived from an EMBL/GenBank/DDBJ whole genome shotgun (WGS) entry which is preliminary data.</text>
</comment>
<keyword evidence="2" id="KW-0862">Zinc</keyword>
<evidence type="ECO:0000313" key="4">
    <source>
        <dbReference type="Proteomes" id="UP000321558"/>
    </source>
</evidence>
<comment type="cofactor">
    <cofactor evidence="2">
        <name>Zn(2+)</name>
        <dbReference type="ChEBI" id="CHEBI:29105"/>
    </cofactor>
    <text evidence="2">Binds 2 Zn(2+) ions per subunit. One is catalytic and the other provides a structural contribution.</text>
</comment>
<gene>
    <name evidence="3" type="primary">fba3_1</name>
    <name evidence="3" type="ORF">OSO01_14490</name>
</gene>
<evidence type="ECO:0000256" key="2">
    <source>
        <dbReference type="PIRSR" id="PIRSR001359-3"/>
    </source>
</evidence>
<dbReference type="InterPro" id="IPR000771">
    <property type="entry name" value="FBA_II"/>
</dbReference>
<sequence length="287" mass="31609">MIYNMRDVLQVARKNQFAVPAFNISSLEMLKAVIKKSEELNAPVIIEIHPDELAYMGLEWMATIKEYAQGAKVPVVIHLDHGRTIDEVMKAVQAGFTSVMFDGSLMEYNQNVIETQNVVQLMKSLNISVEGELGTIGNTGNSAETSSSEIIYTNPIEAIDFVEKTNIDSFAVAIGTAHGLYPKGKRPCLNIKLLEEISSKIKIPLVLHGGSGNTDEELKKAVLLGIAKINISSDIKSAFFNQMRIVLSNNGLYEPNQIYPSCMNKVKEVVEHKMNIFNTAGKAALYG</sequence>
<dbReference type="AlphaFoldDB" id="A0A511ZGY4"/>
<evidence type="ECO:0000256" key="1">
    <source>
        <dbReference type="PIRSR" id="PIRSR001359-1"/>
    </source>
</evidence>
<feature type="binding site" evidence="2">
    <location>
        <position position="132"/>
    </location>
    <ligand>
        <name>Zn(2+)</name>
        <dbReference type="ChEBI" id="CHEBI:29105"/>
        <label>2</label>
    </ligand>
</feature>
<feature type="binding site" evidence="2">
    <location>
        <position position="102"/>
    </location>
    <ligand>
        <name>Zn(2+)</name>
        <dbReference type="ChEBI" id="CHEBI:29105"/>
        <label>2</label>
    </ligand>
</feature>
<dbReference type="RefSeq" id="WP_147209745.1">
    <property type="nucleotide sequence ID" value="NZ_BJYM01000005.1"/>
</dbReference>
<organism evidence="3 4">
    <name type="scientific">Oceanobacillus sojae</name>
    <dbReference type="NCBI Taxonomy" id="582851"/>
    <lineage>
        <taxon>Bacteria</taxon>
        <taxon>Bacillati</taxon>
        <taxon>Bacillota</taxon>
        <taxon>Bacilli</taxon>
        <taxon>Bacillales</taxon>
        <taxon>Bacillaceae</taxon>
        <taxon>Oceanobacillus</taxon>
    </lineage>
</organism>
<feature type="binding site" evidence="2">
    <location>
        <position position="81"/>
    </location>
    <ligand>
        <name>Zn(2+)</name>
        <dbReference type="ChEBI" id="CHEBI:29105"/>
        <label>1</label>
        <note>catalytic</note>
    </ligand>
</feature>
<dbReference type="NCBIfam" id="TIGR00167">
    <property type="entry name" value="cbbA"/>
    <property type="match status" value="1"/>
</dbReference>
<keyword evidence="4" id="KW-1185">Reference proteome</keyword>
<accession>A0A511ZGY4</accession>
<evidence type="ECO:0000313" key="3">
    <source>
        <dbReference type="EMBL" id="GEN86710.1"/>
    </source>
</evidence>
<dbReference type="PANTHER" id="PTHR30304">
    <property type="entry name" value="D-TAGATOSE-1,6-BISPHOSPHATE ALDOLASE"/>
    <property type="match status" value="1"/>
</dbReference>
<dbReference type="EMBL" id="BJYM01000005">
    <property type="protein sequence ID" value="GEN86710.1"/>
    <property type="molecule type" value="Genomic_DNA"/>
</dbReference>
<dbReference type="OrthoDB" id="9803995at2"/>
<dbReference type="GO" id="GO:0005975">
    <property type="term" value="P:carbohydrate metabolic process"/>
    <property type="evidence" value="ECO:0007669"/>
    <property type="project" value="InterPro"/>
</dbReference>
<dbReference type="Pfam" id="PF01116">
    <property type="entry name" value="F_bP_aldolase"/>
    <property type="match status" value="1"/>
</dbReference>
<dbReference type="Gene3D" id="3.20.20.70">
    <property type="entry name" value="Aldolase class I"/>
    <property type="match status" value="1"/>
</dbReference>
<dbReference type="Proteomes" id="UP000321558">
    <property type="component" value="Unassembled WGS sequence"/>
</dbReference>
<protein>
    <recommendedName>
        <fullName evidence="5">Fructose-bisphosphate aldolase</fullName>
    </recommendedName>
</protein>
<feature type="binding site" evidence="2">
    <location>
        <position position="208"/>
    </location>
    <ligand>
        <name>Zn(2+)</name>
        <dbReference type="ChEBI" id="CHEBI:29105"/>
        <label>1</label>
        <note>catalytic</note>
    </ligand>
</feature>
<dbReference type="CDD" id="cd00947">
    <property type="entry name" value="TBP_aldolase_IIB"/>
    <property type="match status" value="1"/>
</dbReference>
<dbReference type="PANTHER" id="PTHR30304:SF0">
    <property type="entry name" value="D-TAGATOSE-1,6-BISPHOSPHATE ALDOLASE SUBUNIT GATY-RELATED"/>
    <property type="match status" value="1"/>
</dbReference>
<proteinExistence type="predicted"/>
<feature type="active site" description="Proton donor" evidence="1">
    <location>
        <position position="80"/>
    </location>
</feature>